<keyword evidence="3" id="KW-1185">Reference proteome</keyword>
<dbReference type="Pfam" id="PF01535">
    <property type="entry name" value="PPR"/>
    <property type="match status" value="1"/>
</dbReference>
<keyword evidence="1" id="KW-0677">Repeat</keyword>
<reference evidence="2 3" key="1">
    <citation type="journal article" date="2011" name="Science">
        <title>The Selaginella genome identifies genetic changes associated with the evolution of vascular plants.</title>
        <authorList>
            <person name="Banks J.A."/>
            <person name="Nishiyama T."/>
            <person name="Hasebe M."/>
            <person name="Bowman J.L."/>
            <person name="Gribskov M."/>
            <person name="dePamphilis C."/>
            <person name="Albert V.A."/>
            <person name="Aono N."/>
            <person name="Aoyama T."/>
            <person name="Ambrose B.A."/>
            <person name="Ashton N.W."/>
            <person name="Axtell M.J."/>
            <person name="Barker E."/>
            <person name="Barker M.S."/>
            <person name="Bennetzen J.L."/>
            <person name="Bonawitz N.D."/>
            <person name="Chapple C."/>
            <person name="Cheng C."/>
            <person name="Correa L.G."/>
            <person name="Dacre M."/>
            <person name="DeBarry J."/>
            <person name="Dreyer I."/>
            <person name="Elias M."/>
            <person name="Engstrom E.M."/>
            <person name="Estelle M."/>
            <person name="Feng L."/>
            <person name="Finet C."/>
            <person name="Floyd S.K."/>
            <person name="Frommer W.B."/>
            <person name="Fujita T."/>
            <person name="Gramzow L."/>
            <person name="Gutensohn M."/>
            <person name="Harholt J."/>
            <person name="Hattori M."/>
            <person name="Heyl A."/>
            <person name="Hirai T."/>
            <person name="Hiwatashi Y."/>
            <person name="Ishikawa M."/>
            <person name="Iwata M."/>
            <person name="Karol K.G."/>
            <person name="Koehler B."/>
            <person name="Kolukisaoglu U."/>
            <person name="Kubo M."/>
            <person name="Kurata T."/>
            <person name="Lalonde S."/>
            <person name="Li K."/>
            <person name="Li Y."/>
            <person name="Litt A."/>
            <person name="Lyons E."/>
            <person name="Manning G."/>
            <person name="Maruyama T."/>
            <person name="Michael T.P."/>
            <person name="Mikami K."/>
            <person name="Miyazaki S."/>
            <person name="Morinaga S."/>
            <person name="Murata T."/>
            <person name="Mueller-Roeber B."/>
            <person name="Nelson D.R."/>
            <person name="Obara M."/>
            <person name="Oguri Y."/>
            <person name="Olmstead R.G."/>
            <person name="Onodera N."/>
            <person name="Petersen B.L."/>
            <person name="Pils B."/>
            <person name="Prigge M."/>
            <person name="Rensing S.A."/>
            <person name="Riano-Pachon D.M."/>
            <person name="Roberts A.W."/>
            <person name="Sato Y."/>
            <person name="Scheller H.V."/>
            <person name="Schulz B."/>
            <person name="Schulz C."/>
            <person name="Shakirov E.V."/>
            <person name="Shibagaki N."/>
            <person name="Shinohara N."/>
            <person name="Shippen D.E."/>
            <person name="Soerensen I."/>
            <person name="Sotooka R."/>
            <person name="Sugimoto N."/>
            <person name="Sugita M."/>
            <person name="Sumikawa N."/>
            <person name="Tanurdzic M."/>
            <person name="Theissen G."/>
            <person name="Ulvskov P."/>
            <person name="Wakazuki S."/>
            <person name="Weng J.K."/>
            <person name="Willats W.W."/>
            <person name="Wipf D."/>
            <person name="Wolf P.G."/>
            <person name="Yang L."/>
            <person name="Zimmer A.D."/>
            <person name="Zhu Q."/>
            <person name="Mitros T."/>
            <person name="Hellsten U."/>
            <person name="Loque D."/>
            <person name="Otillar R."/>
            <person name="Salamov A."/>
            <person name="Schmutz J."/>
            <person name="Shapiro H."/>
            <person name="Lindquist E."/>
            <person name="Lucas S."/>
            <person name="Rokhsar D."/>
            <person name="Grigoriev I.V."/>
        </authorList>
    </citation>
    <scope>NUCLEOTIDE SEQUENCE [LARGE SCALE GENOMIC DNA]</scope>
</reference>
<dbReference type="InterPro" id="IPR053303">
    <property type="entry name" value="Chloroplast_PPR"/>
</dbReference>
<organism evidence="3">
    <name type="scientific">Selaginella moellendorffii</name>
    <name type="common">Spikemoss</name>
    <dbReference type="NCBI Taxonomy" id="88036"/>
    <lineage>
        <taxon>Eukaryota</taxon>
        <taxon>Viridiplantae</taxon>
        <taxon>Streptophyta</taxon>
        <taxon>Embryophyta</taxon>
        <taxon>Tracheophyta</taxon>
        <taxon>Lycopodiopsida</taxon>
        <taxon>Selaginellales</taxon>
        <taxon>Selaginellaceae</taxon>
        <taxon>Selaginella</taxon>
    </lineage>
</organism>
<dbReference type="PANTHER" id="PTHR47935:SF1">
    <property type="entry name" value="PENTATRICOPEPTIDE REPEAT-CONTAINING PROTEIN MRL1, CHLOROPLASTIC"/>
    <property type="match status" value="1"/>
</dbReference>
<sequence length="164" mass="18106">MESVGVKASFLTYGAIIDGCTRTGKLANALEFTGSCSQRSSERAFEVFTELKSESPIDPNHAIMCLLMDACSKAGDQSFSIYNDMKEEHVKPDEIFFSVLIDVAGHGGKFDCTFVLQEVEKYSLILGDVIFSSLTGVSSRLLQLTRAKRSSRILSNEQENLCVW</sequence>
<dbReference type="InParanoid" id="D8STG6"/>
<dbReference type="HOGENOM" id="CLU_1621820_0_0_1"/>
<dbReference type="AlphaFoldDB" id="D8STG6"/>
<dbReference type="InterPro" id="IPR011990">
    <property type="entry name" value="TPR-like_helical_dom_sf"/>
</dbReference>
<dbReference type="InterPro" id="IPR002885">
    <property type="entry name" value="PPR_rpt"/>
</dbReference>
<evidence type="ECO:0000256" key="1">
    <source>
        <dbReference type="ARBA" id="ARBA00022737"/>
    </source>
</evidence>
<evidence type="ECO:0000313" key="2">
    <source>
        <dbReference type="EMBL" id="EFJ12260.1"/>
    </source>
</evidence>
<gene>
    <name evidence="2" type="ORF">SELMODRAFT_425548</name>
</gene>
<accession>D8STG6</accession>
<evidence type="ECO:0008006" key="4">
    <source>
        <dbReference type="Google" id="ProtNLM"/>
    </source>
</evidence>
<dbReference type="PANTHER" id="PTHR47935">
    <property type="entry name" value="PENTATRICOPEPTIDE REPEAT-CONTAINING PROTEIN MRL1, CHLOROPLASTIC"/>
    <property type="match status" value="1"/>
</dbReference>
<dbReference type="Gramene" id="EFJ12260">
    <property type="protein sequence ID" value="EFJ12260"/>
    <property type="gene ID" value="SELMODRAFT_425548"/>
</dbReference>
<protein>
    <recommendedName>
        <fullName evidence="4">Pentacotripeptide-repeat region of PRORP domain-containing protein</fullName>
    </recommendedName>
</protein>
<dbReference type="eggNOG" id="KOG4197">
    <property type="taxonomic scope" value="Eukaryota"/>
</dbReference>
<dbReference type="Gene3D" id="1.25.40.10">
    <property type="entry name" value="Tetratricopeptide repeat domain"/>
    <property type="match status" value="1"/>
</dbReference>
<dbReference type="Proteomes" id="UP000001514">
    <property type="component" value="Unassembled WGS sequence"/>
</dbReference>
<evidence type="ECO:0000313" key="3">
    <source>
        <dbReference type="Proteomes" id="UP000001514"/>
    </source>
</evidence>
<proteinExistence type="predicted"/>
<dbReference type="Pfam" id="PF13812">
    <property type="entry name" value="PPR_3"/>
    <property type="match status" value="1"/>
</dbReference>
<name>D8STG6_SELML</name>
<dbReference type="EMBL" id="GL377640">
    <property type="protein sequence ID" value="EFJ12260.1"/>
    <property type="molecule type" value="Genomic_DNA"/>
</dbReference>
<dbReference type="KEGG" id="smo:SELMODRAFT_425548"/>